<reference evidence="1 2" key="1">
    <citation type="submission" date="2022-10" db="EMBL/GenBank/DDBJ databases">
        <title>Luteolibacter arcticus strain CCTCC AB 2014275, whole genome shotgun sequencing project.</title>
        <authorList>
            <person name="Zhao G."/>
            <person name="Shen L."/>
        </authorList>
    </citation>
    <scope>NUCLEOTIDE SEQUENCE [LARGE SCALE GENOMIC DNA]</scope>
    <source>
        <strain evidence="1 2">CCTCC AB 2014275</strain>
    </source>
</reference>
<evidence type="ECO:0000313" key="1">
    <source>
        <dbReference type="EMBL" id="MCW1923522.1"/>
    </source>
</evidence>
<dbReference type="SUPFAM" id="SSF53756">
    <property type="entry name" value="UDP-Glycosyltransferase/glycogen phosphorylase"/>
    <property type="match status" value="1"/>
</dbReference>
<name>A0ABT3GJ55_9BACT</name>
<dbReference type="Gene3D" id="3.40.50.2000">
    <property type="entry name" value="Glycogen Phosphorylase B"/>
    <property type="match status" value="2"/>
</dbReference>
<gene>
    <name evidence="1" type="ORF">OKA05_13235</name>
</gene>
<accession>A0ABT3GJ55</accession>
<proteinExistence type="predicted"/>
<dbReference type="EMBL" id="JAPDDT010000005">
    <property type="protein sequence ID" value="MCW1923522.1"/>
    <property type="molecule type" value="Genomic_DNA"/>
</dbReference>
<dbReference type="RefSeq" id="WP_264487631.1">
    <property type="nucleotide sequence ID" value="NZ_JAPDDT010000005.1"/>
</dbReference>
<dbReference type="Proteomes" id="UP001320876">
    <property type="component" value="Unassembled WGS sequence"/>
</dbReference>
<organism evidence="1 2">
    <name type="scientific">Luteolibacter arcticus</name>
    <dbReference type="NCBI Taxonomy" id="1581411"/>
    <lineage>
        <taxon>Bacteria</taxon>
        <taxon>Pseudomonadati</taxon>
        <taxon>Verrucomicrobiota</taxon>
        <taxon>Verrucomicrobiia</taxon>
        <taxon>Verrucomicrobiales</taxon>
        <taxon>Verrucomicrobiaceae</taxon>
        <taxon>Luteolibacter</taxon>
    </lineage>
</organism>
<keyword evidence="2" id="KW-1185">Reference proteome</keyword>
<sequence>MRTLFVSPLPPSKCGIASYAEEHYLRLVSDGTEVKTASMLPDSKTDLHVNLRSLRSCLAFLLSVLRFRPRSVVVHYADVMFFPWRIPGRIRRKVLRVFQSLVLLTLAKTATNSSVIVHELPVDRELPRFNTWIRQLALGSFTEIAFHTRSMREEFHQRFPRISRARTSEIDHARFMQRRFHGTREEARAKLHLAADRLQFLCLGFFHQAKGFDEAITAFRNADIGSSAHLHVVGTPHGSTDAIVQHAALLAKLCEDTQGAFCHEVFVDDEGFDMWLAAADLLILPYRGVASSGVGARASLYGTRLLIRNLVNLTDQFPDAVTFEDEAALTLELQSLAAASPSHPMAGNPNC</sequence>
<evidence type="ECO:0000313" key="2">
    <source>
        <dbReference type="Proteomes" id="UP001320876"/>
    </source>
</evidence>
<comment type="caution">
    <text evidence="1">The sequence shown here is derived from an EMBL/GenBank/DDBJ whole genome shotgun (WGS) entry which is preliminary data.</text>
</comment>
<protein>
    <submittedName>
        <fullName evidence="1">Glycosyltransferase</fullName>
    </submittedName>
</protein>